<name>A0A060DQF3_9PROT</name>
<dbReference type="PROSITE" id="PS50994">
    <property type="entry name" value="INTEGRASE"/>
    <property type="match status" value="1"/>
</dbReference>
<geneLocation type="plasmid" evidence="3 4">
    <name>AbAZ39_p1</name>
</geneLocation>
<dbReference type="PANTHER" id="PTHR35004">
    <property type="entry name" value="TRANSPOSASE RV3428C-RELATED"/>
    <property type="match status" value="1"/>
</dbReference>
<evidence type="ECO:0000256" key="1">
    <source>
        <dbReference type="SAM" id="MobiDB-lite"/>
    </source>
</evidence>
<dbReference type="InterPro" id="IPR012337">
    <property type="entry name" value="RNaseH-like_sf"/>
</dbReference>
<dbReference type="InterPro" id="IPR015378">
    <property type="entry name" value="Transposase-like_Mu_C"/>
</dbReference>
<dbReference type="SUPFAM" id="SSF53098">
    <property type="entry name" value="Ribonuclease H-like"/>
    <property type="match status" value="1"/>
</dbReference>
<gene>
    <name evidence="3" type="ORF">ABAZ39_14620</name>
</gene>
<dbReference type="InterPro" id="IPR001584">
    <property type="entry name" value="Integrase_cat-core"/>
</dbReference>
<dbReference type="GO" id="GO:0003676">
    <property type="term" value="F:nucleic acid binding"/>
    <property type="evidence" value="ECO:0007669"/>
    <property type="project" value="InterPro"/>
</dbReference>
<sequence>MARRFTPKMVFLPAQPVEIRGRRHRYVRRAPDGSAVFEDEQTQEQVRHTDAELAQLLESGQFDVLPWPVVKAPDRAEELAAMRDRVANNDRLHAETARRWRYVRAWLDSGHATYTKGALKGLIERVANDNADPTPPGASTVQRWIKRFREGGRAFEALAPTIHRRGNRTARFGGEVMDLTDQAIDESYLQPGEPPLTFAHNKLLALAANRNASLPEAMKIKIPSARTLYRIRDRRIDQYTLVATRRGKEEADALFQPVGSAPGVDAINRIWEIDHTEVTSFLVCYGPEPDPDRIIGHPWITVALDRHSTMPVGLYVGFEGPSLFTAFECLRNAILPKGYMRENYPQIQNDWPCFGVPGCTVPDNAAEFRSPQFPIACAALGIDVQYTPVGKARFKGKIERFFGTLQTQCRSVTGARFADYYRRVRRPTPETASLVTLEQLEYLLHRWIADVYAVSPRRRFEGRSARDMWENSARIHAIAPPSRERVLTSLSLTEFRVPRKDGITFLGLRYNSTELANLRIAPKAPPEFRIKIDPGDLAAIQVHDDANDRHIRVEVDPEQRDVAVGKTLHQYKVARALVRNNPLRYAGQEDIARAMVEITEYGLKRQGKGTQKERRALAKLTQQPGGRRRQADAPDTPPLPIVDVLLEGMETVGVPGAAPPQADDIELIARRHGLKTDTMRPRDGDDGLE</sequence>
<keyword evidence="3" id="KW-0614">Plasmid</keyword>
<dbReference type="Gene3D" id="3.30.420.10">
    <property type="entry name" value="Ribonuclease H-like superfamily/Ribonuclease H"/>
    <property type="match status" value="1"/>
</dbReference>
<dbReference type="RefSeq" id="WP_040133756.1">
    <property type="nucleotide sequence ID" value="NZ_CP007794.1"/>
</dbReference>
<dbReference type="EMBL" id="CP007794">
    <property type="protein sequence ID" value="AIB13194.1"/>
    <property type="molecule type" value="Genomic_DNA"/>
</dbReference>
<dbReference type="AlphaFoldDB" id="A0A060DQF3"/>
<dbReference type="KEGG" id="abq:ABAZ39_14620"/>
<feature type="region of interest" description="Disordered" evidence="1">
    <location>
        <begin position="619"/>
        <end position="638"/>
    </location>
</feature>
<dbReference type="Pfam" id="PF09299">
    <property type="entry name" value="Mu-transpos_C"/>
    <property type="match status" value="1"/>
</dbReference>
<evidence type="ECO:0000313" key="3">
    <source>
        <dbReference type="EMBL" id="AIB13194.1"/>
    </source>
</evidence>
<feature type="domain" description="Integrase catalytic" evidence="2">
    <location>
        <begin position="258"/>
        <end position="464"/>
    </location>
</feature>
<dbReference type="Proteomes" id="UP000027186">
    <property type="component" value="Plasmid AbAZ39_p1"/>
</dbReference>
<evidence type="ECO:0000313" key="4">
    <source>
        <dbReference type="Proteomes" id="UP000027186"/>
    </source>
</evidence>
<dbReference type="InterPro" id="IPR036397">
    <property type="entry name" value="RNaseH_sf"/>
</dbReference>
<evidence type="ECO:0000259" key="2">
    <source>
        <dbReference type="PROSITE" id="PS50994"/>
    </source>
</evidence>
<organism evidence="3 4">
    <name type="scientific">Azospirillum argentinense</name>
    <dbReference type="NCBI Taxonomy" id="2970906"/>
    <lineage>
        <taxon>Bacteria</taxon>
        <taxon>Pseudomonadati</taxon>
        <taxon>Pseudomonadota</taxon>
        <taxon>Alphaproteobacteria</taxon>
        <taxon>Rhodospirillales</taxon>
        <taxon>Azospirillaceae</taxon>
        <taxon>Azospirillum</taxon>
    </lineage>
</organism>
<reference evidence="3 4" key="1">
    <citation type="journal article" date="2014" name="Genome Announc.">
        <title>Complete Genome Sequence of the Model Rhizosphere Strain Azospirillum brasilense Az39, Successfully Applied in Agriculture.</title>
        <authorList>
            <person name="Rivera D."/>
            <person name="Revale S."/>
            <person name="Molina R."/>
            <person name="Gualpa J."/>
            <person name="Puente M."/>
            <person name="Maroniche G."/>
            <person name="Paris G."/>
            <person name="Baker D."/>
            <person name="Clavijo B."/>
            <person name="McLay K."/>
            <person name="Spaepen S."/>
            <person name="Perticari A."/>
            <person name="Vazquez M."/>
            <person name="Wisniewski-Dye F."/>
            <person name="Watkins C."/>
            <person name="Martinez-Abarca F."/>
            <person name="Vanderleyden J."/>
            <person name="Cassan F."/>
        </authorList>
    </citation>
    <scope>NUCLEOTIDE SEQUENCE [LARGE SCALE GENOMIC DNA]</scope>
    <source>
        <strain evidence="3 4">Az39</strain>
        <plasmid evidence="3">AbAZ39_p1</plasmid>
    </source>
</reference>
<proteinExistence type="predicted"/>
<accession>A0A060DQF3</accession>
<dbReference type="PANTHER" id="PTHR35004:SF6">
    <property type="entry name" value="TRANSPOSASE"/>
    <property type="match status" value="1"/>
</dbReference>
<protein>
    <recommendedName>
        <fullName evidence="2">Integrase catalytic domain-containing protein</fullName>
    </recommendedName>
</protein>
<dbReference type="GO" id="GO:0015074">
    <property type="term" value="P:DNA integration"/>
    <property type="evidence" value="ECO:0007669"/>
    <property type="project" value="InterPro"/>
</dbReference>